<comment type="catalytic activity">
    <reaction evidence="1">
        <text>ATP + protein L-histidine = ADP + protein N-phospho-L-histidine.</text>
        <dbReference type="EC" id="2.7.13.3"/>
    </reaction>
</comment>
<evidence type="ECO:0000256" key="4">
    <source>
        <dbReference type="ARBA" id="ARBA00022679"/>
    </source>
</evidence>
<keyword evidence="7 8" id="KW-1133">Transmembrane helix</keyword>
<dbReference type="InterPro" id="IPR050428">
    <property type="entry name" value="TCS_sensor_his_kinase"/>
</dbReference>
<dbReference type="Gene3D" id="3.30.565.10">
    <property type="entry name" value="Histidine kinase-like ATPase, C-terminal domain"/>
    <property type="match status" value="1"/>
</dbReference>
<dbReference type="CDD" id="cd00082">
    <property type="entry name" value="HisKA"/>
    <property type="match status" value="1"/>
</dbReference>
<evidence type="ECO:0000313" key="10">
    <source>
        <dbReference type="EMBL" id="OOQ61958.1"/>
    </source>
</evidence>
<keyword evidence="6" id="KW-0418">Kinase</keyword>
<dbReference type="PANTHER" id="PTHR45436">
    <property type="entry name" value="SENSOR HISTIDINE KINASE YKOH"/>
    <property type="match status" value="1"/>
</dbReference>
<dbReference type="RefSeq" id="WP_078346143.1">
    <property type="nucleotide sequence ID" value="NZ_MBTF01000001.1"/>
</dbReference>
<feature type="transmembrane region" description="Helical" evidence="8">
    <location>
        <begin position="129"/>
        <end position="151"/>
    </location>
</feature>
<proteinExistence type="predicted"/>
<dbReference type="OrthoDB" id="1522504at2"/>
<dbReference type="InterPro" id="IPR036097">
    <property type="entry name" value="HisK_dim/P_sf"/>
</dbReference>
<evidence type="ECO:0000256" key="8">
    <source>
        <dbReference type="SAM" id="Phobius"/>
    </source>
</evidence>
<feature type="transmembrane region" description="Helical" evidence="8">
    <location>
        <begin position="12"/>
        <end position="30"/>
    </location>
</feature>
<dbReference type="Proteomes" id="UP000189739">
    <property type="component" value="Unassembled WGS sequence"/>
</dbReference>
<evidence type="ECO:0000256" key="3">
    <source>
        <dbReference type="ARBA" id="ARBA00022553"/>
    </source>
</evidence>
<evidence type="ECO:0000313" key="11">
    <source>
        <dbReference type="Proteomes" id="UP000189739"/>
    </source>
</evidence>
<protein>
    <recommendedName>
        <fullName evidence="2">histidine kinase</fullName>
        <ecNumber evidence="2">2.7.13.3</ecNumber>
    </recommendedName>
</protein>
<dbReference type="Gene3D" id="1.10.287.130">
    <property type="match status" value="1"/>
</dbReference>
<gene>
    <name evidence="10" type="ORF">BC343_02545</name>
</gene>
<name>A0A1S9PMZ8_9SPHI</name>
<keyword evidence="4" id="KW-0808">Transferase</keyword>
<dbReference type="GO" id="GO:0000155">
    <property type="term" value="F:phosphorelay sensor kinase activity"/>
    <property type="evidence" value="ECO:0007669"/>
    <property type="project" value="InterPro"/>
</dbReference>
<sequence length="419" mass="48285">MRLLTKTSRLLLGYAIVVLLVSIPLFYFVIEQLYYQDIDDALRLRKEELTIRTKELKSDRDVALWLAMDNDVKISSSAPPLRDSIYPKLYQDTLAHEMEPYRELATALQVNHKIYHATIRRSLVESQDLIVGIAEVQGILLIILFIGWLLINRNISKKIWKPFDRIIDWLQNYQVDKEQSLIYPNSGIVEFDQLNRVVNDLVSKNKKTYLDQKNFIENASHEMQTPVAILQSKLDLLLQSQGLTAEQAHHLQSSYEVIERLTHLNQSLLLLSRIENQQFPDLVEISVKATVAKVLKHLEALIDDKPVSLNVELHGDKMLHGHPVLIEILLSNLITNAVHHTSANGYIHISNTDHCFLIENSGTPLPFDQSKLFSRFGKQNINRHGVGLGLAIAYEISQLYRLKLNYQFKKHMHQFSINF</sequence>
<dbReference type="SUPFAM" id="SSF47384">
    <property type="entry name" value="Homodimeric domain of signal transducing histidine kinase"/>
    <property type="match status" value="1"/>
</dbReference>
<dbReference type="InterPro" id="IPR036890">
    <property type="entry name" value="HATPase_C_sf"/>
</dbReference>
<dbReference type="PROSITE" id="PS50109">
    <property type="entry name" value="HIS_KIN"/>
    <property type="match status" value="1"/>
</dbReference>
<dbReference type="SUPFAM" id="SSF55874">
    <property type="entry name" value="ATPase domain of HSP90 chaperone/DNA topoisomerase II/histidine kinase"/>
    <property type="match status" value="1"/>
</dbReference>
<dbReference type="STRING" id="1792845.BC343_02545"/>
<organism evidence="10 11">
    <name type="scientific">Mucilaginibacter pedocola</name>
    <dbReference type="NCBI Taxonomy" id="1792845"/>
    <lineage>
        <taxon>Bacteria</taxon>
        <taxon>Pseudomonadati</taxon>
        <taxon>Bacteroidota</taxon>
        <taxon>Sphingobacteriia</taxon>
        <taxon>Sphingobacteriales</taxon>
        <taxon>Sphingobacteriaceae</taxon>
        <taxon>Mucilaginibacter</taxon>
    </lineage>
</organism>
<dbReference type="SMART" id="SM00388">
    <property type="entry name" value="HisKA"/>
    <property type="match status" value="1"/>
</dbReference>
<dbReference type="EMBL" id="MBTF01000001">
    <property type="protein sequence ID" value="OOQ61958.1"/>
    <property type="molecule type" value="Genomic_DNA"/>
</dbReference>
<evidence type="ECO:0000256" key="7">
    <source>
        <dbReference type="ARBA" id="ARBA00022989"/>
    </source>
</evidence>
<dbReference type="SMART" id="SM00387">
    <property type="entry name" value="HATPase_c"/>
    <property type="match status" value="1"/>
</dbReference>
<evidence type="ECO:0000256" key="2">
    <source>
        <dbReference type="ARBA" id="ARBA00012438"/>
    </source>
</evidence>
<accession>A0A1S9PMZ8</accession>
<evidence type="ECO:0000256" key="1">
    <source>
        <dbReference type="ARBA" id="ARBA00000085"/>
    </source>
</evidence>
<keyword evidence="5 8" id="KW-0812">Transmembrane</keyword>
<dbReference type="Pfam" id="PF02518">
    <property type="entry name" value="HATPase_c"/>
    <property type="match status" value="1"/>
</dbReference>
<evidence type="ECO:0000256" key="5">
    <source>
        <dbReference type="ARBA" id="ARBA00022692"/>
    </source>
</evidence>
<keyword evidence="3" id="KW-0597">Phosphoprotein</keyword>
<feature type="domain" description="Histidine kinase" evidence="9">
    <location>
        <begin position="218"/>
        <end position="419"/>
    </location>
</feature>
<dbReference type="GO" id="GO:0005886">
    <property type="term" value="C:plasma membrane"/>
    <property type="evidence" value="ECO:0007669"/>
    <property type="project" value="TreeGrafter"/>
</dbReference>
<dbReference type="EC" id="2.7.13.3" evidence="2"/>
<evidence type="ECO:0000256" key="6">
    <source>
        <dbReference type="ARBA" id="ARBA00022777"/>
    </source>
</evidence>
<dbReference type="InterPro" id="IPR003661">
    <property type="entry name" value="HisK_dim/P_dom"/>
</dbReference>
<dbReference type="InterPro" id="IPR005467">
    <property type="entry name" value="His_kinase_dom"/>
</dbReference>
<dbReference type="InterPro" id="IPR003594">
    <property type="entry name" value="HATPase_dom"/>
</dbReference>
<evidence type="ECO:0000259" key="9">
    <source>
        <dbReference type="PROSITE" id="PS50109"/>
    </source>
</evidence>
<dbReference type="PANTHER" id="PTHR45436:SF5">
    <property type="entry name" value="SENSOR HISTIDINE KINASE TRCS"/>
    <property type="match status" value="1"/>
</dbReference>
<dbReference type="AlphaFoldDB" id="A0A1S9PMZ8"/>
<reference evidence="10 11" key="1">
    <citation type="submission" date="2016-07" db="EMBL/GenBank/DDBJ databases">
        <title>Genomic analysis of zinc-resistant bacterium Mucilaginibacter pedocola TBZ30.</title>
        <authorList>
            <person name="Huang J."/>
            <person name="Tang J."/>
        </authorList>
    </citation>
    <scope>NUCLEOTIDE SEQUENCE [LARGE SCALE GENOMIC DNA]</scope>
    <source>
        <strain evidence="10 11">TBZ30</strain>
    </source>
</reference>
<keyword evidence="8" id="KW-0472">Membrane</keyword>
<keyword evidence="11" id="KW-1185">Reference proteome</keyword>
<dbReference type="Pfam" id="PF00512">
    <property type="entry name" value="HisKA"/>
    <property type="match status" value="1"/>
</dbReference>
<comment type="caution">
    <text evidence="10">The sequence shown here is derived from an EMBL/GenBank/DDBJ whole genome shotgun (WGS) entry which is preliminary data.</text>
</comment>